<dbReference type="EMBL" id="RJMB01000011">
    <property type="protein sequence ID" value="RNL84408.1"/>
    <property type="molecule type" value="Genomic_DNA"/>
</dbReference>
<feature type="compositionally biased region" description="Basic and acidic residues" evidence="9">
    <location>
        <begin position="132"/>
        <end position="141"/>
    </location>
</feature>
<evidence type="ECO:0000256" key="8">
    <source>
        <dbReference type="ARBA" id="ARBA00031737"/>
    </source>
</evidence>
<organism evidence="10 11">
    <name type="scientific">Halostreptopolyspora alba</name>
    <dbReference type="NCBI Taxonomy" id="2487137"/>
    <lineage>
        <taxon>Bacteria</taxon>
        <taxon>Bacillati</taxon>
        <taxon>Actinomycetota</taxon>
        <taxon>Actinomycetes</taxon>
        <taxon>Streptosporangiales</taxon>
        <taxon>Nocardiopsidaceae</taxon>
        <taxon>Halostreptopolyspora</taxon>
    </lineage>
</organism>
<keyword evidence="5" id="KW-0132">Cell division</keyword>
<dbReference type="AlphaFoldDB" id="A0A3N0E998"/>
<comment type="similarity">
    <text evidence="2">Belongs to the DivIVA family.</text>
</comment>
<keyword evidence="4" id="KW-0963">Cytoplasm</keyword>
<evidence type="ECO:0000256" key="5">
    <source>
        <dbReference type="ARBA" id="ARBA00022618"/>
    </source>
</evidence>
<comment type="caution">
    <text evidence="10">The sequence shown here is derived from an EMBL/GenBank/DDBJ whole genome shotgun (WGS) entry which is preliminary data.</text>
</comment>
<feature type="region of interest" description="Disordered" evidence="9">
    <location>
        <begin position="95"/>
        <end position="141"/>
    </location>
</feature>
<evidence type="ECO:0000313" key="11">
    <source>
        <dbReference type="Proteomes" id="UP000269198"/>
    </source>
</evidence>
<dbReference type="PANTHER" id="PTHR35794:SF2">
    <property type="entry name" value="CELL DIVISION PROTEIN DIVIVA"/>
    <property type="match status" value="1"/>
</dbReference>
<dbReference type="RefSeq" id="WP_123201578.1">
    <property type="nucleotide sequence ID" value="NZ_RJMB01000011.1"/>
</dbReference>
<comment type="subcellular location">
    <subcellularLocation>
        <location evidence="1">Cytoplasm</location>
    </subcellularLocation>
</comment>
<evidence type="ECO:0000256" key="4">
    <source>
        <dbReference type="ARBA" id="ARBA00022490"/>
    </source>
</evidence>
<dbReference type="GO" id="GO:0005737">
    <property type="term" value="C:cytoplasm"/>
    <property type="evidence" value="ECO:0007669"/>
    <property type="project" value="UniProtKB-SubCell"/>
</dbReference>
<reference evidence="10 11" key="1">
    <citation type="submission" date="2018-11" db="EMBL/GenBank/DDBJ databases">
        <title>The genome draft of YIM 96095.</title>
        <authorList>
            <person name="Tang S.-K."/>
            <person name="Chunyu W.-X."/>
            <person name="Feng Y.-Z."/>
        </authorList>
    </citation>
    <scope>NUCLEOTIDE SEQUENCE [LARGE SCALE GENOMIC DNA]</scope>
    <source>
        <strain evidence="10 11">YIM 96095</strain>
    </source>
</reference>
<protein>
    <recommendedName>
        <fullName evidence="3">Cell wall synthesis protein Wag31</fullName>
    </recommendedName>
    <alternativeName>
        <fullName evidence="8">Antigen 84</fullName>
    </alternativeName>
</protein>
<proteinExistence type="inferred from homology"/>
<evidence type="ECO:0000256" key="3">
    <source>
        <dbReference type="ARBA" id="ARBA00018787"/>
    </source>
</evidence>
<dbReference type="Gene3D" id="6.10.250.660">
    <property type="match status" value="4"/>
</dbReference>
<dbReference type="Proteomes" id="UP000269198">
    <property type="component" value="Unassembled WGS sequence"/>
</dbReference>
<keyword evidence="11" id="KW-1185">Reference proteome</keyword>
<keyword evidence="6" id="KW-0175">Coiled coil</keyword>
<evidence type="ECO:0000256" key="6">
    <source>
        <dbReference type="ARBA" id="ARBA00023054"/>
    </source>
</evidence>
<evidence type="ECO:0000256" key="7">
    <source>
        <dbReference type="ARBA" id="ARBA00023306"/>
    </source>
</evidence>
<accession>A0A3N0E998</accession>
<dbReference type="OrthoDB" id="5198800at2"/>
<dbReference type="GO" id="GO:0051301">
    <property type="term" value="P:cell division"/>
    <property type="evidence" value="ECO:0007669"/>
    <property type="project" value="UniProtKB-KW"/>
</dbReference>
<dbReference type="NCBIfam" id="TIGR03544">
    <property type="entry name" value="DivI1A_domain"/>
    <property type="match status" value="4"/>
</dbReference>
<evidence type="ECO:0000256" key="2">
    <source>
        <dbReference type="ARBA" id="ARBA00009008"/>
    </source>
</evidence>
<dbReference type="InterPro" id="IPR019933">
    <property type="entry name" value="DivIVA_domain"/>
</dbReference>
<evidence type="ECO:0000256" key="9">
    <source>
        <dbReference type="SAM" id="MobiDB-lite"/>
    </source>
</evidence>
<dbReference type="PANTHER" id="PTHR35794">
    <property type="entry name" value="CELL DIVISION PROTEIN DIVIVA"/>
    <property type="match status" value="1"/>
</dbReference>
<dbReference type="InterPro" id="IPR007793">
    <property type="entry name" value="DivIVA_fam"/>
</dbReference>
<gene>
    <name evidence="10" type="ORF">EFW17_12725</name>
</gene>
<name>A0A3N0E998_9ACTN</name>
<keyword evidence="7" id="KW-0131">Cell cycle</keyword>
<sequence>MDVMGLTPADIRNKTFRTTRLRPGYNEEDVDLLLDRIDATFAALQGGPLPKQLITAEEVQASRFRGTRLTPGYREDDVDEFLDTVADELREYGLDTVADRPPPGTLPEPAAVRKTRRADPAPPLPVPAPEEEQGRPAMRPEDIRDWTFAMTRLTTGYNEQEVDEFLDAAEATLTALWNGTPGQAVLTSADVERVRFATTRARPGYDPAEVDAFLDTFAAELRRYESS</sequence>
<evidence type="ECO:0000256" key="1">
    <source>
        <dbReference type="ARBA" id="ARBA00004496"/>
    </source>
</evidence>
<evidence type="ECO:0000313" key="10">
    <source>
        <dbReference type="EMBL" id="RNL84408.1"/>
    </source>
</evidence>